<accession>A0A1B0D5H0</accession>
<dbReference type="Gene3D" id="1.20.1080.10">
    <property type="entry name" value="Glycerol uptake facilitator protein"/>
    <property type="match status" value="1"/>
</dbReference>
<keyword evidence="4" id="KW-0472">Membrane</keyword>
<dbReference type="PRINTS" id="PR00783">
    <property type="entry name" value="MINTRINSICP"/>
</dbReference>
<dbReference type="Pfam" id="PF00230">
    <property type="entry name" value="MIP"/>
    <property type="match status" value="1"/>
</dbReference>
<protein>
    <submittedName>
        <fullName evidence="6">Uncharacterized protein</fullName>
    </submittedName>
</protein>
<dbReference type="AlphaFoldDB" id="A0A1B0D5H0"/>
<dbReference type="GO" id="GO:0015267">
    <property type="term" value="F:channel activity"/>
    <property type="evidence" value="ECO:0007669"/>
    <property type="project" value="InterPro"/>
</dbReference>
<dbReference type="InterPro" id="IPR000425">
    <property type="entry name" value="MIP"/>
</dbReference>
<proteinExistence type="inferred from homology"/>
<dbReference type="InterPro" id="IPR034294">
    <property type="entry name" value="Aquaporin_transptr"/>
</dbReference>
<keyword evidence="2 5" id="KW-0812">Transmembrane</keyword>
<dbReference type="VEuPathDB" id="VectorBase:PPAI002727"/>
<evidence type="ECO:0000256" key="5">
    <source>
        <dbReference type="RuleBase" id="RU000477"/>
    </source>
</evidence>
<dbReference type="VEuPathDB" id="VectorBase:PPAPM1_004440"/>
<evidence type="ECO:0000256" key="2">
    <source>
        <dbReference type="ARBA" id="ARBA00022692"/>
    </source>
</evidence>
<dbReference type="EnsemblMetazoa" id="PPAI002727-RA">
    <property type="protein sequence ID" value="PPAI002727-PA"/>
    <property type="gene ID" value="PPAI002727"/>
</dbReference>
<dbReference type="InterPro" id="IPR023271">
    <property type="entry name" value="Aquaporin-like"/>
</dbReference>
<dbReference type="PANTHER" id="PTHR19139:SF270">
    <property type="entry name" value="ENTOMOGLYCEROPORIN 1-RELATED"/>
    <property type="match status" value="1"/>
</dbReference>
<keyword evidence="7" id="KW-1185">Reference proteome</keyword>
<dbReference type="EMBL" id="AJVK01025242">
    <property type="status" value="NOT_ANNOTATED_CDS"/>
    <property type="molecule type" value="Genomic_DNA"/>
</dbReference>
<dbReference type="GO" id="GO:0005886">
    <property type="term" value="C:plasma membrane"/>
    <property type="evidence" value="ECO:0007669"/>
    <property type="project" value="TreeGrafter"/>
</dbReference>
<evidence type="ECO:0000313" key="6">
    <source>
        <dbReference type="EnsemblMetazoa" id="PPAI002727-PA"/>
    </source>
</evidence>
<evidence type="ECO:0000313" key="7">
    <source>
        <dbReference type="Proteomes" id="UP000092462"/>
    </source>
</evidence>
<name>A0A1B0D5H0_PHLPP</name>
<evidence type="ECO:0000256" key="3">
    <source>
        <dbReference type="ARBA" id="ARBA00022989"/>
    </source>
</evidence>
<keyword evidence="3" id="KW-1133">Transmembrane helix</keyword>
<dbReference type="SUPFAM" id="SSF81338">
    <property type="entry name" value="Aquaporin-like"/>
    <property type="match status" value="1"/>
</dbReference>
<dbReference type="PANTHER" id="PTHR19139">
    <property type="entry name" value="AQUAPORIN TRANSPORTER"/>
    <property type="match status" value="1"/>
</dbReference>
<comment type="subcellular location">
    <subcellularLocation>
        <location evidence="1">Membrane</location>
        <topology evidence="1">Multi-pass membrane protein</topology>
    </subcellularLocation>
</comment>
<comment type="similarity">
    <text evidence="5">Belongs to the MIP/aquaporin (TC 1.A.8) family.</text>
</comment>
<evidence type="ECO:0000256" key="4">
    <source>
        <dbReference type="ARBA" id="ARBA00023136"/>
    </source>
</evidence>
<keyword evidence="5" id="KW-0813">Transport</keyword>
<dbReference type="EMBL" id="AJVK01025241">
    <property type="status" value="NOT_ANNOTATED_CDS"/>
    <property type="molecule type" value="Genomic_DNA"/>
</dbReference>
<evidence type="ECO:0000256" key="1">
    <source>
        <dbReference type="ARBA" id="ARBA00004141"/>
    </source>
</evidence>
<organism evidence="6 7">
    <name type="scientific">Phlebotomus papatasi</name>
    <name type="common">Sandfly</name>
    <dbReference type="NCBI Taxonomy" id="29031"/>
    <lineage>
        <taxon>Eukaryota</taxon>
        <taxon>Metazoa</taxon>
        <taxon>Ecdysozoa</taxon>
        <taxon>Arthropoda</taxon>
        <taxon>Hexapoda</taxon>
        <taxon>Insecta</taxon>
        <taxon>Pterygota</taxon>
        <taxon>Neoptera</taxon>
        <taxon>Endopterygota</taxon>
        <taxon>Diptera</taxon>
        <taxon>Nematocera</taxon>
        <taxon>Psychodoidea</taxon>
        <taxon>Psychodidae</taxon>
        <taxon>Phlebotomus</taxon>
        <taxon>Phlebotomus</taxon>
    </lineage>
</organism>
<sequence length="138" mass="15042">MDNNLRTDNCGGSKSCASPTLKSPWSTPSTKYNSLPPRQTNHFNVDISFDGIIVTCLALAAGPYSGGCMNPARVIGPALYNGDWENHWVYWVGPLLASIVSPYLYKSLFVNAKFPVAPEYKSAVQTPNVENQSQAEDV</sequence>
<reference evidence="6" key="1">
    <citation type="submission" date="2022-08" db="UniProtKB">
        <authorList>
            <consortium name="EnsemblMetazoa"/>
        </authorList>
    </citation>
    <scope>IDENTIFICATION</scope>
    <source>
        <strain evidence="6">Israel</strain>
    </source>
</reference>
<dbReference type="Proteomes" id="UP000092462">
    <property type="component" value="Unassembled WGS sequence"/>
</dbReference>